<keyword evidence="1" id="KW-0812">Transmembrane</keyword>
<dbReference type="GO" id="GO:0016747">
    <property type="term" value="F:acyltransferase activity, transferring groups other than amino-acyl groups"/>
    <property type="evidence" value="ECO:0007669"/>
    <property type="project" value="InterPro"/>
</dbReference>
<name>A0A9D7F7P2_9RHOO</name>
<evidence type="ECO:0000259" key="3">
    <source>
        <dbReference type="Pfam" id="PF19040"/>
    </source>
</evidence>
<protein>
    <submittedName>
        <fullName evidence="4">Acyltransferase</fullName>
    </submittedName>
</protein>
<reference evidence="4" key="1">
    <citation type="submission" date="2020-10" db="EMBL/GenBank/DDBJ databases">
        <title>Connecting structure to function with the recovery of over 1000 high-quality activated sludge metagenome-assembled genomes encoding full-length rRNA genes using long-read sequencing.</title>
        <authorList>
            <person name="Singleton C.M."/>
            <person name="Petriglieri F."/>
            <person name="Kristensen J.M."/>
            <person name="Kirkegaard R.H."/>
            <person name="Michaelsen T.Y."/>
            <person name="Andersen M.H."/>
            <person name="Karst S.M."/>
            <person name="Dueholm M.S."/>
            <person name="Nielsen P.H."/>
            <person name="Albertsen M."/>
        </authorList>
    </citation>
    <scope>NUCLEOTIDE SEQUENCE</scope>
    <source>
        <strain evidence="4">EsbW_18-Q3-R4-48_MAXAC.044</strain>
    </source>
</reference>
<keyword evidence="4" id="KW-0808">Transferase</keyword>
<feature type="transmembrane region" description="Helical" evidence="1">
    <location>
        <begin position="185"/>
        <end position="206"/>
    </location>
</feature>
<evidence type="ECO:0000259" key="2">
    <source>
        <dbReference type="Pfam" id="PF01757"/>
    </source>
</evidence>
<feature type="transmembrane region" description="Helical" evidence="1">
    <location>
        <begin position="218"/>
        <end position="236"/>
    </location>
</feature>
<dbReference type="Proteomes" id="UP000886602">
    <property type="component" value="Unassembled WGS sequence"/>
</dbReference>
<dbReference type="PANTHER" id="PTHR23028">
    <property type="entry name" value="ACETYLTRANSFERASE"/>
    <property type="match status" value="1"/>
</dbReference>
<dbReference type="InterPro" id="IPR050879">
    <property type="entry name" value="Acyltransferase_3"/>
</dbReference>
<dbReference type="PANTHER" id="PTHR23028:SF53">
    <property type="entry name" value="ACYL_TRANSF_3 DOMAIN-CONTAINING PROTEIN"/>
    <property type="match status" value="1"/>
</dbReference>
<dbReference type="Pfam" id="PF19040">
    <property type="entry name" value="SGNH"/>
    <property type="match status" value="1"/>
</dbReference>
<dbReference type="GO" id="GO:0009103">
    <property type="term" value="P:lipopolysaccharide biosynthetic process"/>
    <property type="evidence" value="ECO:0007669"/>
    <property type="project" value="TreeGrafter"/>
</dbReference>
<feature type="transmembrane region" description="Helical" evidence="1">
    <location>
        <begin position="373"/>
        <end position="393"/>
    </location>
</feature>
<feature type="transmembrane region" description="Helical" evidence="1">
    <location>
        <begin position="243"/>
        <end position="260"/>
    </location>
</feature>
<feature type="transmembrane region" description="Helical" evidence="1">
    <location>
        <begin position="41"/>
        <end position="61"/>
    </location>
</feature>
<keyword evidence="4" id="KW-0012">Acyltransferase</keyword>
<feature type="domain" description="Acyltransferase 3" evidence="2">
    <location>
        <begin position="15"/>
        <end position="349"/>
    </location>
</feature>
<feature type="transmembrane region" description="Helical" evidence="1">
    <location>
        <begin position="18"/>
        <end position="34"/>
    </location>
</feature>
<keyword evidence="1" id="KW-0472">Membrane</keyword>
<feature type="transmembrane region" description="Helical" evidence="1">
    <location>
        <begin position="81"/>
        <end position="102"/>
    </location>
</feature>
<dbReference type="InterPro" id="IPR002656">
    <property type="entry name" value="Acyl_transf_3_dom"/>
</dbReference>
<sequence>MNSPTLKPQAKYRPDIDGLRAIAIISVVFYHAGFPGFPGGFVGVDVFFVISGFLITSLLFNEAVATGRVSLSAFYARRVRRLMPAGLLVVAVTLLLGGIFMAPVSDDQRSLARSAMTVAVFASNFYFFATTSGYFDSPSFTMPLLHTWSLALEEQYYLIWPLLMLLVFHVSRASHAEGPMRKRAVWALSVMLLVSLVVCIVTTPGYQNFAFYLLPARVWEFAIGGLAGLAGSAFYVRLRWCAEGLAVAGLAMIACSVVTLNEGTPFPGWAAILPVFGTTLLIVGMTANERGVVRRVLSSRPMVWIGLLSYSWYLWHWPLLSIYRTYKLGVLDIAGNALIVALALVLAGLTYLWIERPIRLRRPWLFSGTRSTLFVGGAMCLATLLLAGGLWAWRHHQKTAEAYRELITAHADHPPLTKECSEPVRPAGDLPLEKCSHGPDKKHPRLLLWGDSHARHMLPMLMQAFPDVAVYELTRPTCAPLITDESRTVEIGSRAAVLAKSCQEFNQRVLREILELQGRGLEGVVISARWPIHFAHKSFSVADIPRSGLVQTDEKVLAQVRADIQADLDLTLSILERSGLRVAVLAPTPQLIYHAPACLASLDTSRCDVARSLNDALLTDVTAALAEVVSRHPNARLVQVMDFFCDEQTCHAVRDGKILYHDDDHLTITGARELGRYLSADLAWLRGKPNAAGGVK</sequence>
<organism evidence="4 5">
    <name type="scientific">Candidatus Propionivibrio dominans</name>
    <dbReference type="NCBI Taxonomy" id="2954373"/>
    <lineage>
        <taxon>Bacteria</taxon>
        <taxon>Pseudomonadati</taxon>
        <taxon>Pseudomonadota</taxon>
        <taxon>Betaproteobacteria</taxon>
        <taxon>Rhodocyclales</taxon>
        <taxon>Rhodocyclaceae</taxon>
        <taxon>Propionivibrio</taxon>
    </lineage>
</organism>
<feature type="domain" description="SGNH" evidence="3">
    <location>
        <begin position="428"/>
        <end position="677"/>
    </location>
</feature>
<feature type="transmembrane region" description="Helical" evidence="1">
    <location>
        <begin position="333"/>
        <end position="353"/>
    </location>
</feature>
<proteinExistence type="predicted"/>
<dbReference type="InterPro" id="IPR043968">
    <property type="entry name" value="SGNH"/>
</dbReference>
<accession>A0A9D7F7P2</accession>
<feature type="transmembrane region" description="Helical" evidence="1">
    <location>
        <begin position="297"/>
        <end position="313"/>
    </location>
</feature>
<evidence type="ECO:0000256" key="1">
    <source>
        <dbReference type="SAM" id="Phobius"/>
    </source>
</evidence>
<gene>
    <name evidence="4" type="ORF">IPJ48_10845</name>
</gene>
<feature type="transmembrane region" description="Helical" evidence="1">
    <location>
        <begin position="266"/>
        <end position="285"/>
    </location>
</feature>
<comment type="caution">
    <text evidence="4">The sequence shown here is derived from an EMBL/GenBank/DDBJ whole genome shotgun (WGS) entry which is preliminary data.</text>
</comment>
<dbReference type="GO" id="GO:0016020">
    <property type="term" value="C:membrane"/>
    <property type="evidence" value="ECO:0007669"/>
    <property type="project" value="TreeGrafter"/>
</dbReference>
<dbReference type="Pfam" id="PF01757">
    <property type="entry name" value="Acyl_transf_3"/>
    <property type="match status" value="1"/>
</dbReference>
<evidence type="ECO:0000313" key="5">
    <source>
        <dbReference type="Proteomes" id="UP000886602"/>
    </source>
</evidence>
<feature type="transmembrane region" description="Helical" evidence="1">
    <location>
        <begin position="155"/>
        <end position="173"/>
    </location>
</feature>
<keyword evidence="1" id="KW-1133">Transmembrane helix</keyword>
<dbReference type="EMBL" id="JADJNC010000015">
    <property type="protein sequence ID" value="MBK7423547.1"/>
    <property type="molecule type" value="Genomic_DNA"/>
</dbReference>
<evidence type="ECO:0000313" key="4">
    <source>
        <dbReference type="EMBL" id="MBK7423547.1"/>
    </source>
</evidence>
<dbReference type="AlphaFoldDB" id="A0A9D7F7P2"/>